<evidence type="ECO:0000313" key="2">
    <source>
        <dbReference type="Proteomes" id="UP000730618"/>
    </source>
</evidence>
<dbReference type="Proteomes" id="UP000730618">
    <property type="component" value="Unassembled WGS sequence"/>
</dbReference>
<dbReference type="EMBL" id="CAJVCE010000002">
    <property type="protein sequence ID" value="CAG7620435.1"/>
    <property type="molecule type" value="Genomic_DNA"/>
</dbReference>
<comment type="caution">
    <text evidence="1">The sequence shown here is derived from an EMBL/GenBank/DDBJ whole genome shotgun (WGS) entry which is preliminary data.</text>
</comment>
<keyword evidence="2" id="KW-1185">Reference proteome</keyword>
<accession>A0ABM8VBL6</accession>
<evidence type="ECO:0000313" key="1">
    <source>
        <dbReference type="EMBL" id="CAG7620435.1"/>
    </source>
</evidence>
<proteinExistence type="predicted"/>
<gene>
    <name evidence="1" type="ORF">PAECIP111802_00667</name>
</gene>
<reference evidence="1 2" key="1">
    <citation type="submission" date="2021-06" db="EMBL/GenBank/DDBJ databases">
        <authorList>
            <person name="Criscuolo A."/>
        </authorList>
    </citation>
    <scope>NUCLEOTIDE SEQUENCE [LARGE SCALE GENOMIC DNA]</scope>
    <source>
        <strain evidence="2">CIP 111802</strain>
    </source>
</reference>
<name>A0ABM8VBL6_9BACL</name>
<organism evidence="1 2">
    <name type="scientific">Paenibacillus allorhizosphaerae</name>
    <dbReference type="NCBI Taxonomy" id="2849866"/>
    <lineage>
        <taxon>Bacteria</taxon>
        <taxon>Bacillati</taxon>
        <taxon>Bacillota</taxon>
        <taxon>Bacilli</taxon>
        <taxon>Bacillales</taxon>
        <taxon>Paenibacillaceae</taxon>
        <taxon>Paenibacillus</taxon>
    </lineage>
</organism>
<sequence length="171" mass="19169">MDYIRKWALAMDLPEGKRAGYYAQIVKALAGKASLFDREKELLIFSSEAERNEAVPVMEQYAIPWEEMPLLLLPAPVTLYRTFSDFGFTSRLENVYVYADLVSLFYLEGAAAMSESFRSAEPDAALAQLEEHLLAASQADADQVLYAIETQNQPLAERIAKAYGSSVRWAT</sequence>
<protein>
    <submittedName>
        <fullName evidence="1">Uncharacterized protein</fullName>
    </submittedName>
</protein>